<proteinExistence type="predicted"/>
<gene>
    <name evidence="3" type="ORF">ENW48_09315</name>
</gene>
<reference evidence="3" key="1">
    <citation type="journal article" date="2020" name="mSystems">
        <title>Genome- and Community-Level Interaction Insights into Carbon Utilization and Element Cycling Functions of Hydrothermarchaeota in Hydrothermal Sediment.</title>
        <authorList>
            <person name="Zhou Z."/>
            <person name="Liu Y."/>
            <person name="Xu W."/>
            <person name="Pan J."/>
            <person name="Luo Z.H."/>
            <person name="Li M."/>
        </authorList>
    </citation>
    <scope>NUCLEOTIDE SEQUENCE [LARGE SCALE GENOMIC DNA]</scope>
    <source>
        <strain evidence="3">SpSt-853</strain>
    </source>
</reference>
<dbReference type="EMBL" id="DTKJ01000061">
    <property type="protein sequence ID" value="HGZ12405.1"/>
    <property type="molecule type" value="Genomic_DNA"/>
</dbReference>
<accession>A0A7C5EXG2</accession>
<dbReference type="AlphaFoldDB" id="A0A7C5EXG2"/>
<organism evidence="3">
    <name type="scientific">Desulfobacca acetoxidans</name>
    <dbReference type="NCBI Taxonomy" id="60893"/>
    <lineage>
        <taxon>Bacteria</taxon>
        <taxon>Pseudomonadati</taxon>
        <taxon>Thermodesulfobacteriota</taxon>
        <taxon>Desulfobaccia</taxon>
        <taxon>Desulfobaccales</taxon>
        <taxon>Desulfobaccaceae</taxon>
        <taxon>Desulfobacca</taxon>
    </lineage>
</organism>
<sequence>MGPQNDLDGPFLQQEQLAKKGKPGIRDEEVCQILNLKKNLDYSDILIKYANKYLKLGWDLVGVNARGETHLDIDFRAPEEFWSRKLTDLGMQGIQVNLGVRTGNPSRLIVLEVHRRESLPPFNQRGDWGSGCVAEVGQEREQHYYAVPRGWQPPPSYFLESFQIMIFGEEGMVLAPPSLEPEGQAPMRWLRPPWENPPTRPSPALCKFLKESAPALEGAAAASVPPVPTWAEIYPQITKYPTVLQALLAPSAHPEEYYQNLLAAARGVGLTDFQVLMGILWHAPMGDSSHIPNRGEYFKRLVELSGAGRERFTPGAKEGPAPNPPRDASDKDCATTRSPGGQGAAGGVPSTTGSPPGTWERGASRDRDGRASSSHGHAHLQEESGEMYDSWAELFRLGRDHLIVERRRYEAMIYELGKLGAWQEFLRQQQRDNRQLREKIEAQWARELEYFRQLSFKGDKRGWRKW</sequence>
<name>A0A7C5EXG2_9BACT</name>
<feature type="compositionally biased region" description="Low complexity" evidence="1">
    <location>
        <begin position="347"/>
        <end position="358"/>
    </location>
</feature>
<feature type="domain" description="DNA primase/polymerase bifunctional N-terminal" evidence="2">
    <location>
        <begin position="84"/>
        <end position="199"/>
    </location>
</feature>
<evidence type="ECO:0000259" key="2">
    <source>
        <dbReference type="Pfam" id="PF09250"/>
    </source>
</evidence>
<dbReference type="Pfam" id="PF09250">
    <property type="entry name" value="Prim-Pol"/>
    <property type="match status" value="1"/>
</dbReference>
<feature type="region of interest" description="Disordered" evidence="1">
    <location>
        <begin position="309"/>
        <end position="383"/>
    </location>
</feature>
<evidence type="ECO:0000313" key="3">
    <source>
        <dbReference type="EMBL" id="HGZ12405.1"/>
    </source>
</evidence>
<comment type="caution">
    <text evidence="3">The sequence shown here is derived from an EMBL/GenBank/DDBJ whole genome shotgun (WGS) entry which is preliminary data.</text>
</comment>
<protein>
    <recommendedName>
        <fullName evidence="2">DNA primase/polymerase bifunctional N-terminal domain-containing protein</fullName>
    </recommendedName>
</protein>
<dbReference type="InterPro" id="IPR015330">
    <property type="entry name" value="DNA_primase/pol_bifunc_N"/>
</dbReference>
<evidence type="ECO:0000256" key="1">
    <source>
        <dbReference type="SAM" id="MobiDB-lite"/>
    </source>
</evidence>